<dbReference type="InterPro" id="IPR020081">
    <property type="entry name" value="SsrA-bd_prot_CS"/>
</dbReference>
<reference evidence="3 4" key="1">
    <citation type="submission" date="2023-11" db="EMBL/GenBank/DDBJ databases">
        <authorList>
            <person name="Cook R."/>
            <person name="Crisci M."/>
            <person name="Pye H."/>
            <person name="Adriaenssens E."/>
            <person name="Santini J."/>
        </authorList>
    </citation>
    <scope>NUCLEOTIDE SEQUENCE [LARGE SCALE GENOMIC DNA]</scope>
    <source>
        <strain evidence="3">Lak_Megaphage_Sonny</strain>
    </source>
</reference>
<dbReference type="CDD" id="cd09294">
    <property type="entry name" value="SmpB"/>
    <property type="match status" value="1"/>
</dbReference>
<name>A0ABZ0Z658_9CAUD</name>
<evidence type="ECO:0008006" key="5">
    <source>
        <dbReference type="Google" id="ProtNLM"/>
    </source>
</evidence>
<dbReference type="PANTHER" id="PTHR30308:SF2">
    <property type="entry name" value="SSRA-BINDING PROTEIN"/>
    <property type="match status" value="1"/>
</dbReference>
<dbReference type="NCBIfam" id="NF003843">
    <property type="entry name" value="PRK05422.1"/>
    <property type="match status" value="1"/>
</dbReference>
<dbReference type="Gene3D" id="2.40.280.10">
    <property type="match status" value="1"/>
</dbReference>
<dbReference type="HAMAP" id="MF_00023">
    <property type="entry name" value="SmpB"/>
    <property type="match status" value="1"/>
</dbReference>
<protein>
    <recommendedName>
        <fullName evidence="5">SsrA-binding protein</fullName>
    </recommendedName>
</protein>
<proteinExistence type="inferred from homology"/>
<evidence type="ECO:0000313" key="4">
    <source>
        <dbReference type="Proteomes" id="UP001358193"/>
    </source>
</evidence>
<dbReference type="PANTHER" id="PTHR30308">
    <property type="entry name" value="TMRNA-BINDING COMPONENT OF TRANS-TRANSLATION TAGGING COMPLEX"/>
    <property type="match status" value="1"/>
</dbReference>
<evidence type="ECO:0000313" key="3">
    <source>
        <dbReference type="EMBL" id="WQJ53610.1"/>
    </source>
</evidence>
<dbReference type="Pfam" id="PF01668">
    <property type="entry name" value="SmpB"/>
    <property type="match status" value="1"/>
</dbReference>
<accession>A0ABZ0Z658</accession>
<keyword evidence="2" id="KW-0694">RNA-binding</keyword>
<evidence type="ECO:0000256" key="2">
    <source>
        <dbReference type="ARBA" id="ARBA00022884"/>
    </source>
</evidence>
<dbReference type="PROSITE" id="PS01317">
    <property type="entry name" value="SSRP"/>
    <property type="match status" value="1"/>
</dbReference>
<dbReference type="SUPFAM" id="SSF74982">
    <property type="entry name" value="Small protein B (SmpB)"/>
    <property type="match status" value="1"/>
</dbReference>
<dbReference type="Proteomes" id="UP001358193">
    <property type="component" value="Segment"/>
</dbReference>
<dbReference type="EMBL" id="OR769223">
    <property type="protein sequence ID" value="WQJ53610.1"/>
    <property type="molecule type" value="Genomic_DNA"/>
</dbReference>
<dbReference type="InterPro" id="IPR000037">
    <property type="entry name" value="SsrA-bd_prot"/>
</dbReference>
<evidence type="ECO:0000256" key="1">
    <source>
        <dbReference type="ARBA" id="ARBA00022490"/>
    </source>
</evidence>
<dbReference type="InterPro" id="IPR023620">
    <property type="entry name" value="SmpB"/>
</dbReference>
<sequence>MKKTITYINNRKASYNYYIDESYHAGIVLSGSEVKSIRSGHANISEAYCYFSGNELFLKNAFIKSQNNLMFGHKELQDRKLLLSKHELRELHKAYDTKGLSIIPLSIEVPARGYIKLNIAICRGKHNYDKRDAIKQRDIERDLMFFKK</sequence>
<keyword evidence="4" id="KW-1185">Reference proteome</keyword>
<keyword evidence="1" id="KW-0963">Cytoplasm</keyword>
<organism evidence="3 4">
    <name type="scientific">phage Lak_Megaphage_Sonny</name>
    <dbReference type="NCBI Taxonomy" id="3109229"/>
    <lineage>
        <taxon>Viruses</taxon>
        <taxon>Duplodnaviria</taxon>
        <taxon>Heunggongvirae</taxon>
        <taxon>Uroviricota</taxon>
        <taxon>Caudoviricetes</taxon>
        <taxon>Caudoviricetes code 15 clade</taxon>
    </lineage>
</organism>
<dbReference type="NCBIfam" id="TIGR00086">
    <property type="entry name" value="smpB"/>
    <property type="match status" value="1"/>
</dbReference>